<organism evidence="2 3">
    <name type="scientific">Virgibacillus kekensis</name>
    <dbReference type="NCBI Taxonomy" id="202261"/>
    <lineage>
        <taxon>Bacteria</taxon>
        <taxon>Bacillati</taxon>
        <taxon>Bacillota</taxon>
        <taxon>Bacilli</taxon>
        <taxon>Bacillales</taxon>
        <taxon>Bacillaceae</taxon>
        <taxon>Virgibacillus</taxon>
    </lineage>
</organism>
<reference evidence="3" key="1">
    <citation type="journal article" date="2019" name="Int. J. Syst. Evol. Microbiol.">
        <title>The Global Catalogue of Microorganisms (GCM) 10K type strain sequencing project: providing services to taxonomists for standard genome sequencing and annotation.</title>
        <authorList>
            <consortium name="The Broad Institute Genomics Platform"/>
            <consortium name="The Broad Institute Genome Sequencing Center for Infectious Disease"/>
            <person name="Wu L."/>
            <person name="Ma J."/>
        </authorList>
    </citation>
    <scope>NUCLEOTIDE SEQUENCE [LARGE SCALE GENOMIC DNA]</scope>
    <source>
        <strain evidence="3">CGMCC 4.7426</strain>
    </source>
</reference>
<dbReference type="PROSITE" id="PS50965">
    <property type="entry name" value="NERD"/>
    <property type="match status" value="1"/>
</dbReference>
<keyword evidence="3" id="KW-1185">Reference proteome</keyword>
<evidence type="ECO:0000259" key="1">
    <source>
        <dbReference type="PROSITE" id="PS50965"/>
    </source>
</evidence>
<feature type="domain" description="NERD" evidence="1">
    <location>
        <begin position="41"/>
        <end position="157"/>
    </location>
</feature>
<comment type="caution">
    <text evidence="2">The sequence shown here is derived from an EMBL/GenBank/DDBJ whole genome shotgun (WGS) entry which is preliminary data.</text>
</comment>
<name>A0ABV9DI42_9BACI</name>
<dbReference type="Proteomes" id="UP001595989">
    <property type="component" value="Unassembled WGS sequence"/>
</dbReference>
<sequence>MIIKPHSRQIYHQSLEALDRRTPDFHHLKEAVRKELINTNTGIKGEREISYPLSFLPPTDYRILHNLRLPSHDSHFETDSLLMNQQFFTQIEVKNWYGTVYFDGEEQVIRVGDDGKEEGFPSPILQVKLQRDRFRLLLNNLGLPRIPLLYFVVFSFPSTILKPLYPEKPIPKEVIHANALFHKMKQLSREFKTPVIDRPTLDLVSQQLLQAHVPPDKNVMKRFGVNYSDLTRGVICINCGVAPMVRFHQKWYCGRCNHYSPDAHIAALNDYYLLVNDTISNQQAREFLAVDSHHLVRRLLANAGYKFIGYNKARVYKLELL</sequence>
<accession>A0ABV9DI42</accession>
<dbReference type="Pfam" id="PF08378">
    <property type="entry name" value="NERD"/>
    <property type="match status" value="1"/>
</dbReference>
<gene>
    <name evidence="2" type="ORF">ACFO3D_07405</name>
</gene>
<evidence type="ECO:0000313" key="2">
    <source>
        <dbReference type="EMBL" id="MFC4558033.1"/>
    </source>
</evidence>
<dbReference type="EMBL" id="JBHSFU010000004">
    <property type="protein sequence ID" value="MFC4558033.1"/>
    <property type="molecule type" value="Genomic_DNA"/>
</dbReference>
<evidence type="ECO:0000313" key="3">
    <source>
        <dbReference type="Proteomes" id="UP001595989"/>
    </source>
</evidence>
<protein>
    <submittedName>
        <fullName evidence="2">Nuclease-related domain-containing protein</fullName>
    </submittedName>
</protein>
<dbReference type="InterPro" id="IPR011528">
    <property type="entry name" value="NERD"/>
</dbReference>
<proteinExistence type="predicted"/>
<dbReference type="RefSeq" id="WP_390294336.1">
    <property type="nucleotide sequence ID" value="NZ_JBHSFU010000004.1"/>
</dbReference>